<feature type="transmembrane region" description="Helical" evidence="1">
    <location>
        <begin position="41"/>
        <end position="58"/>
    </location>
</feature>
<dbReference type="AlphaFoldDB" id="A0A919SP15"/>
<name>A0A919SP15_9ACTN</name>
<accession>A0A919SP15</accession>
<protein>
    <recommendedName>
        <fullName evidence="2">VanZ-like domain-containing protein</fullName>
    </recommendedName>
</protein>
<reference evidence="3" key="1">
    <citation type="submission" date="2021-03" db="EMBL/GenBank/DDBJ databases">
        <title>Whole genome shotgun sequence of Actinoplanes auranticolor NBRC 12245.</title>
        <authorList>
            <person name="Komaki H."/>
            <person name="Tamura T."/>
        </authorList>
    </citation>
    <scope>NUCLEOTIDE SEQUENCE</scope>
    <source>
        <strain evidence="3">NBRC 12245</strain>
    </source>
</reference>
<feature type="transmembrane region" description="Helical" evidence="1">
    <location>
        <begin position="117"/>
        <end position="139"/>
    </location>
</feature>
<keyword evidence="1" id="KW-0472">Membrane</keyword>
<evidence type="ECO:0000313" key="4">
    <source>
        <dbReference type="Proteomes" id="UP000681340"/>
    </source>
</evidence>
<keyword evidence="1" id="KW-1133">Transmembrane helix</keyword>
<evidence type="ECO:0000313" key="3">
    <source>
        <dbReference type="EMBL" id="GIM75066.1"/>
    </source>
</evidence>
<dbReference type="Pfam" id="PF04892">
    <property type="entry name" value="VanZ"/>
    <property type="match status" value="1"/>
</dbReference>
<proteinExistence type="predicted"/>
<evidence type="ECO:0000259" key="2">
    <source>
        <dbReference type="Pfam" id="PF04892"/>
    </source>
</evidence>
<keyword evidence="1" id="KW-0812">Transmembrane</keyword>
<evidence type="ECO:0000256" key="1">
    <source>
        <dbReference type="SAM" id="Phobius"/>
    </source>
</evidence>
<keyword evidence="4" id="KW-1185">Reference proteome</keyword>
<feature type="domain" description="VanZ-like" evidence="2">
    <location>
        <begin position="63"/>
        <end position="157"/>
    </location>
</feature>
<dbReference type="EMBL" id="BOQL01000054">
    <property type="protein sequence ID" value="GIM75066.1"/>
    <property type="molecule type" value="Genomic_DNA"/>
</dbReference>
<gene>
    <name evidence="3" type="ORF">Aau02nite_64100</name>
</gene>
<dbReference type="RefSeq" id="WP_212992295.1">
    <property type="nucleotide sequence ID" value="NZ_BAABEA010000020.1"/>
</dbReference>
<organism evidence="3 4">
    <name type="scientific">Actinoplanes auranticolor</name>
    <dbReference type="NCBI Taxonomy" id="47988"/>
    <lineage>
        <taxon>Bacteria</taxon>
        <taxon>Bacillati</taxon>
        <taxon>Actinomycetota</taxon>
        <taxon>Actinomycetes</taxon>
        <taxon>Micromonosporales</taxon>
        <taxon>Micromonosporaceae</taxon>
        <taxon>Actinoplanes</taxon>
    </lineage>
</organism>
<sequence length="178" mass="19009">MGAAWRDHSSTIIATLLLLPLAGVAAYHWRRRSRSRRDALAEVGLLGWTLPFLGMLFTPQGTPRSVDLVPLHDLPSWFSSDPGTAVAQLAGNLAVLAGVGFFLPVRFGWAASLPRMLVIAATSAVLIETLQWVLAIGRVSSVDDVLVNTAGAVLAATCSGRWWVTEKADTEGQIVPVP</sequence>
<feature type="transmembrane region" description="Helical" evidence="1">
    <location>
        <begin position="85"/>
        <end position="105"/>
    </location>
</feature>
<dbReference type="InterPro" id="IPR006976">
    <property type="entry name" value="VanZ-like"/>
</dbReference>
<feature type="transmembrane region" description="Helical" evidence="1">
    <location>
        <begin position="12"/>
        <end position="29"/>
    </location>
</feature>
<dbReference type="Proteomes" id="UP000681340">
    <property type="component" value="Unassembled WGS sequence"/>
</dbReference>
<comment type="caution">
    <text evidence="3">The sequence shown here is derived from an EMBL/GenBank/DDBJ whole genome shotgun (WGS) entry which is preliminary data.</text>
</comment>